<comment type="similarity">
    <text evidence="1">Belongs to the type-I restriction system S methylase family.</text>
</comment>
<name>A0A150HNJ3_9GAMM</name>
<keyword evidence="3" id="KW-0238">DNA-binding</keyword>
<dbReference type="Proteomes" id="UP000075680">
    <property type="component" value="Unassembled WGS sequence"/>
</dbReference>
<evidence type="ECO:0000259" key="4">
    <source>
        <dbReference type="Pfam" id="PF01420"/>
    </source>
</evidence>
<organism evidence="5 6">
    <name type="scientific">Acinetobacter venetianus</name>
    <dbReference type="NCBI Taxonomy" id="52133"/>
    <lineage>
        <taxon>Bacteria</taxon>
        <taxon>Pseudomonadati</taxon>
        <taxon>Pseudomonadota</taxon>
        <taxon>Gammaproteobacteria</taxon>
        <taxon>Moraxellales</taxon>
        <taxon>Moraxellaceae</taxon>
        <taxon>Acinetobacter</taxon>
    </lineage>
</organism>
<dbReference type="InterPro" id="IPR052021">
    <property type="entry name" value="Type-I_RS_S_subunit"/>
</dbReference>
<dbReference type="GO" id="GO:0009307">
    <property type="term" value="P:DNA restriction-modification system"/>
    <property type="evidence" value="ECO:0007669"/>
    <property type="project" value="UniProtKB-KW"/>
</dbReference>
<dbReference type="SUPFAM" id="SSF116734">
    <property type="entry name" value="DNA methylase specificity domain"/>
    <property type="match status" value="1"/>
</dbReference>
<evidence type="ECO:0000313" key="5">
    <source>
        <dbReference type="EMBL" id="KXZ68061.1"/>
    </source>
</evidence>
<dbReference type="Gene3D" id="3.90.220.20">
    <property type="entry name" value="DNA methylase specificity domains"/>
    <property type="match status" value="1"/>
</dbReference>
<dbReference type="InterPro" id="IPR044946">
    <property type="entry name" value="Restrct_endonuc_typeI_TRD_sf"/>
</dbReference>
<evidence type="ECO:0000313" key="6">
    <source>
        <dbReference type="Proteomes" id="UP000075680"/>
    </source>
</evidence>
<reference evidence="5 6" key="1">
    <citation type="journal article" date="2016" name="Sci. Rep.">
        <title>Genomic and phenotypic characterization of the species Acinetobacter venetianus.</title>
        <authorList>
            <person name="Fondi M."/>
            <person name="Maida I."/>
            <person name="Perrin E."/>
            <person name="Orlandini V."/>
            <person name="La Torre L."/>
            <person name="Bosi E."/>
            <person name="Negroni A."/>
            <person name="Zanaroli G."/>
            <person name="Fava F."/>
            <person name="Decorosi F."/>
            <person name="Giovannetti L."/>
            <person name="Viti C."/>
            <person name="Vaneechoutte M."/>
            <person name="Dijkshoorn L."/>
            <person name="Fani R."/>
        </authorList>
    </citation>
    <scope>NUCLEOTIDE SEQUENCE [LARGE SCALE GENOMIC DNA]</scope>
    <source>
        <strain evidence="5 6">LUH5627</strain>
    </source>
</reference>
<dbReference type="AlphaFoldDB" id="A0A150HNJ3"/>
<dbReference type="RefSeq" id="WP_061518890.1">
    <property type="nucleotide sequence ID" value="NZ_JRUE01000174.1"/>
</dbReference>
<dbReference type="EMBL" id="JRUE01000174">
    <property type="protein sequence ID" value="KXZ68061.1"/>
    <property type="molecule type" value="Genomic_DNA"/>
</dbReference>
<feature type="domain" description="Type I restriction modification DNA specificity" evidence="4">
    <location>
        <begin position="34"/>
        <end position="174"/>
    </location>
</feature>
<evidence type="ECO:0000256" key="2">
    <source>
        <dbReference type="ARBA" id="ARBA00022747"/>
    </source>
</evidence>
<dbReference type="PANTHER" id="PTHR30408">
    <property type="entry name" value="TYPE-1 RESTRICTION ENZYME ECOKI SPECIFICITY PROTEIN"/>
    <property type="match status" value="1"/>
</dbReference>
<evidence type="ECO:0000256" key="1">
    <source>
        <dbReference type="ARBA" id="ARBA00010923"/>
    </source>
</evidence>
<protein>
    <submittedName>
        <fullName evidence="5">EcoKI restriction-modification system protein HsdS</fullName>
    </submittedName>
</protein>
<gene>
    <name evidence="5" type="ORF">AVENLUH5627_01913</name>
</gene>
<dbReference type="GO" id="GO:0003677">
    <property type="term" value="F:DNA binding"/>
    <property type="evidence" value="ECO:0007669"/>
    <property type="project" value="UniProtKB-KW"/>
</dbReference>
<sequence>MKLDNVLSVKVGVAQFETTDEGVNNLAQVGLVNGANISELGDLDFVDAELKYVYVSSEKLHDNVLKVGDIVLMSRGSNMRAAIVNQQDADKGLIASPNCLVLTANLNYVLPEVIVAFLNSELGQKTLDSLSTGATIKNVPARKIKDIDLSVPDLAVQNKIAQIFKQNIETLKSLKVLQMQQKITANAAIQKLMAE</sequence>
<proteinExistence type="inferred from homology"/>
<keyword evidence="2" id="KW-0680">Restriction system</keyword>
<dbReference type="PATRIC" id="fig|52133.18.peg.1989"/>
<evidence type="ECO:0000256" key="3">
    <source>
        <dbReference type="ARBA" id="ARBA00023125"/>
    </source>
</evidence>
<comment type="caution">
    <text evidence="5">The sequence shown here is derived from an EMBL/GenBank/DDBJ whole genome shotgun (WGS) entry which is preliminary data.</text>
</comment>
<dbReference type="InterPro" id="IPR000055">
    <property type="entry name" value="Restrct_endonuc_typeI_TRD"/>
</dbReference>
<dbReference type="PANTHER" id="PTHR30408:SF12">
    <property type="entry name" value="TYPE I RESTRICTION ENZYME MJAVIII SPECIFICITY SUBUNIT"/>
    <property type="match status" value="1"/>
</dbReference>
<dbReference type="Pfam" id="PF01420">
    <property type="entry name" value="Methylase_S"/>
    <property type="match status" value="1"/>
</dbReference>
<accession>A0A150HNJ3</accession>